<keyword evidence="1" id="KW-0472">Membrane</keyword>
<comment type="caution">
    <text evidence="2">The sequence shown here is derived from an EMBL/GenBank/DDBJ whole genome shotgun (WGS) entry which is preliminary data.</text>
</comment>
<evidence type="ECO:0000256" key="1">
    <source>
        <dbReference type="SAM" id="Phobius"/>
    </source>
</evidence>
<dbReference type="AlphaFoldDB" id="A0A927GYA4"/>
<dbReference type="InterPro" id="IPR025321">
    <property type="entry name" value="DUF4227"/>
</dbReference>
<dbReference type="Proteomes" id="UP000639396">
    <property type="component" value="Unassembled WGS sequence"/>
</dbReference>
<keyword evidence="1" id="KW-1133">Transmembrane helix</keyword>
<keyword evidence="3" id="KW-1185">Reference proteome</keyword>
<evidence type="ECO:0000313" key="3">
    <source>
        <dbReference type="Proteomes" id="UP000639396"/>
    </source>
</evidence>
<feature type="transmembrane region" description="Helical" evidence="1">
    <location>
        <begin position="14"/>
        <end position="33"/>
    </location>
</feature>
<dbReference type="RefSeq" id="WP_190925348.1">
    <property type="nucleotide sequence ID" value="NZ_JACXJA010000005.1"/>
</dbReference>
<reference evidence="2" key="1">
    <citation type="submission" date="2020-09" db="EMBL/GenBank/DDBJ databases">
        <title>A novel bacterium of genus Paenibacillus, isolated from South China Sea.</title>
        <authorList>
            <person name="Huang H."/>
            <person name="Mo K."/>
            <person name="Hu Y."/>
        </authorList>
    </citation>
    <scope>NUCLEOTIDE SEQUENCE</scope>
    <source>
        <strain evidence="2">IB182363</strain>
    </source>
</reference>
<dbReference type="EMBL" id="JACXJA010000005">
    <property type="protein sequence ID" value="MBD2861395.1"/>
    <property type="molecule type" value="Genomic_DNA"/>
</dbReference>
<sequence length="77" mass="9193">MVVSLRKWWVRTKFIAVFVILTVMLFELFRFFGGWFEPAGRYKEPTGKAVKVFRDEAGVTEPDTMLERLLFFYKYGE</sequence>
<dbReference type="Pfam" id="PF14004">
    <property type="entry name" value="DUF4227"/>
    <property type="match status" value="1"/>
</dbReference>
<protein>
    <submittedName>
        <fullName evidence="2">DUF4227 family protein</fullName>
    </submittedName>
</protein>
<evidence type="ECO:0000313" key="2">
    <source>
        <dbReference type="EMBL" id="MBD2861395.1"/>
    </source>
</evidence>
<name>A0A927GYA4_9BACL</name>
<accession>A0A927GYA4</accession>
<proteinExistence type="predicted"/>
<keyword evidence="1" id="KW-0812">Transmembrane</keyword>
<gene>
    <name evidence="2" type="ORF">IDH45_05240</name>
</gene>
<organism evidence="2 3">
    <name type="scientific">Paenibacillus oceani</name>
    <dbReference type="NCBI Taxonomy" id="2772510"/>
    <lineage>
        <taxon>Bacteria</taxon>
        <taxon>Bacillati</taxon>
        <taxon>Bacillota</taxon>
        <taxon>Bacilli</taxon>
        <taxon>Bacillales</taxon>
        <taxon>Paenibacillaceae</taxon>
        <taxon>Paenibacillus</taxon>
    </lineage>
</organism>